<organism evidence="2 3">
    <name type="scientific">Patulibacter brassicae</name>
    <dbReference type="NCBI Taxonomy" id="1705717"/>
    <lineage>
        <taxon>Bacteria</taxon>
        <taxon>Bacillati</taxon>
        <taxon>Actinomycetota</taxon>
        <taxon>Thermoleophilia</taxon>
        <taxon>Solirubrobacterales</taxon>
        <taxon>Patulibacteraceae</taxon>
        <taxon>Patulibacter</taxon>
    </lineage>
</organism>
<accession>A0ABU4VMM3</accession>
<dbReference type="EMBL" id="JAXAVX010000010">
    <property type="protein sequence ID" value="MDX8153084.1"/>
    <property type="molecule type" value="Genomic_DNA"/>
</dbReference>
<gene>
    <name evidence="2" type="ORF">SK069_15905</name>
</gene>
<feature type="region of interest" description="Disordered" evidence="1">
    <location>
        <begin position="114"/>
        <end position="133"/>
    </location>
</feature>
<feature type="compositionally biased region" description="Basic and acidic residues" evidence="1">
    <location>
        <begin position="25"/>
        <end position="37"/>
    </location>
</feature>
<sequence length="133" mass="14110">MSHATPSTDDPLDELRRRVHATQEAAERLHAEAEAARAAEAAGEVPPAGWASAQERASRADEVSALASLLRALRDLLPDELQAQVTEVLRQLLLLVRAILDWWVARLEPGAAPGGLGASRPAAASDVEDIPIG</sequence>
<feature type="compositionally biased region" description="Low complexity" evidence="1">
    <location>
        <begin position="38"/>
        <end position="51"/>
    </location>
</feature>
<comment type="caution">
    <text evidence="2">The sequence shown here is derived from an EMBL/GenBank/DDBJ whole genome shotgun (WGS) entry which is preliminary data.</text>
</comment>
<keyword evidence="3" id="KW-1185">Reference proteome</keyword>
<name>A0ABU4VMM3_9ACTN</name>
<protein>
    <submittedName>
        <fullName evidence="2">Uncharacterized protein</fullName>
    </submittedName>
</protein>
<dbReference type="RefSeq" id="WP_319955236.1">
    <property type="nucleotide sequence ID" value="NZ_JAXAVX010000010.1"/>
</dbReference>
<evidence type="ECO:0000313" key="3">
    <source>
        <dbReference type="Proteomes" id="UP001277761"/>
    </source>
</evidence>
<reference evidence="2 3" key="1">
    <citation type="submission" date="2023-11" db="EMBL/GenBank/DDBJ databases">
        <authorList>
            <person name="Xu M."/>
            <person name="Jiang T."/>
        </authorList>
    </citation>
    <scope>NUCLEOTIDE SEQUENCE [LARGE SCALE GENOMIC DNA]</scope>
    <source>
        <strain evidence="2 3">SD</strain>
    </source>
</reference>
<dbReference type="Proteomes" id="UP001277761">
    <property type="component" value="Unassembled WGS sequence"/>
</dbReference>
<evidence type="ECO:0000256" key="1">
    <source>
        <dbReference type="SAM" id="MobiDB-lite"/>
    </source>
</evidence>
<evidence type="ECO:0000313" key="2">
    <source>
        <dbReference type="EMBL" id="MDX8153084.1"/>
    </source>
</evidence>
<feature type="region of interest" description="Disordered" evidence="1">
    <location>
        <begin position="1"/>
        <end position="57"/>
    </location>
</feature>
<proteinExistence type="predicted"/>